<accession>A0A1R3G0E7</accession>
<comment type="caution">
    <text evidence="1">The sequence shown here is derived from an EMBL/GenBank/DDBJ whole genome shotgun (WGS) entry which is preliminary data.</text>
</comment>
<protein>
    <submittedName>
        <fullName evidence="1">Protein ULTRAPETALA 1-like protein</fullName>
    </submittedName>
</protein>
<gene>
    <name evidence="1" type="ORF">COLO4_37629</name>
</gene>
<dbReference type="Proteomes" id="UP000187203">
    <property type="component" value="Unassembled WGS sequence"/>
</dbReference>
<name>A0A1R3G0E7_9ROSI</name>
<reference evidence="2" key="1">
    <citation type="submission" date="2013-09" db="EMBL/GenBank/DDBJ databases">
        <title>Corchorus olitorius genome sequencing.</title>
        <authorList>
            <person name="Alam M."/>
            <person name="Haque M.S."/>
            <person name="Islam M.S."/>
            <person name="Emdad E.M."/>
            <person name="Islam M.M."/>
            <person name="Ahmed B."/>
            <person name="Halim A."/>
            <person name="Hossen Q.M.M."/>
            <person name="Hossain M.Z."/>
            <person name="Ahmed R."/>
            <person name="Khan M.M."/>
            <person name="Islam R."/>
            <person name="Rashid M.M."/>
            <person name="Khan S.A."/>
            <person name="Rahman M.S."/>
            <person name="Alam M."/>
            <person name="Yahiya A.S."/>
            <person name="Khan M.S."/>
            <person name="Azam M.S."/>
            <person name="Haque T."/>
            <person name="Lashkar M.Z.H."/>
            <person name="Akhand A.I."/>
            <person name="Morshed G."/>
            <person name="Roy S."/>
            <person name="Uddin K.S."/>
            <person name="Rabeya T."/>
            <person name="Hossain A.S."/>
            <person name="Chowdhury A."/>
            <person name="Snigdha A.R."/>
            <person name="Mortoza M.S."/>
            <person name="Matin S.A."/>
            <person name="Hoque S.M.E."/>
            <person name="Islam M.K."/>
            <person name="Roy D.K."/>
            <person name="Haider R."/>
            <person name="Moosa M.M."/>
            <person name="Elias S.M."/>
            <person name="Hasan A.M."/>
            <person name="Jahan S."/>
            <person name="Shafiuddin M."/>
            <person name="Mahmood N."/>
            <person name="Shommy N.S."/>
        </authorList>
    </citation>
    <scope>NUCLEOTIDE SEQUENCE [LARGE SCALE GENOMIC DNA]</scope>
    <source>
        <strain evidence="2">cv. O-4</strain>
    </source>
</reference>
<evidence type="ECO:0000313" key="2">
    <source>
        <dbReference type="Proteomes" id="UP000187203"/>
    </source>
</evidence>
<organism evidence="1 2">
    <name type="scientific">Corchorus olitorius</name>
    <dbReference type="NCBI Taxonomy" id="93759"/>
    <lineage>
        <taxon>Eukaryota</taxon>
        <taxon>Viridiplantae</taxon>
        <taxon>Streptophyta</taxon>
        <taxon>Embryophyta</taxon>
        <taxon>Tracheophyta</taxon>
        <taxon>Spermatophyta</taxon>
        <taxon>Magnoliopsida</taxon>
        <taxon>eudicotyledons</taxon>
        <taxon>Gunneridae</taxon>
        <taxon>Pentapetalae</taxon>
        <taxon>rosids</taxon>
        <taxon>malvids</taxon>
        <taxon>Malvales</taxon>
        <taxon>Malvaceae</taxon>
        <taxon>Grewioideae</taxon>
        <taxon>Apeibeae</taxon>
        <taxon>Corchorus</taxon>
    </lineage>
</organism>
<dbReference type="OrthoDB" id="10377581at2759"/>
<evidence type="ECO:0000313" key="1">
    <source>
        <dbReference type="EMBL" id="OMO51539.1"/>
    </source>
</evidence>
<proteinExistence type="predicted"/>
<keyword evidence="2" id="KW-1185">Reference proteome</keyword>
<sequence length="75" mass="8634">MGAMVTGLIGTAELPRMLLFKLRLKESLQFIIAMGSSTKQFKHIFHRDEYEFISCSDCKIEGKFRLRIAGFTMML</sequence>
<dbReference type="AlphaFoldDB" id="A0A1R3G0E7"/>
<dbReference type="EMBL" id="AWUE01024126">
    <property type="protein sequence ID" value="OMO51539.1"/>
    <property type="molecule type" value="Genomic_DNA"/>
</dbReference>